<name>A0A0D0AAY5_9AGAM</name>
<dbReference type="HOGENOM" id="CLU_2832873_0_0_1"/>
<gene>
    <name evidence="1" type="ORF">CY34DRAFT_248884</name>
</gene>
<dbReference type="AlphaFoldDB" id="A0A0D0AAY5"/>
<dbReference type="OrthoDB" id="10316203at2759"/>
<dbReference type="EMBL" id="KN835147">
    <property type="protein sequence ID" value="KIK47415.1"/>
    <property type="molecule type" value="Genomic_DNA"/>
</dbReference>
<evidence type="ECO:0000313" key="2">
    <source>
        <dbReference type="Proteomes" id="UP000054485"/>
    </source>
</evidence>
<organism evidence="1 2">
    <name type="scientific">Suillus luteus UH-Slu-Lm8-n1</name>
    <dbReference type="NCBI Taxonomy" id="930992"/>
    <lineage>
        <taxon>Eukaryota</taxon>
        <taxon>Fungi</taxon>
        <taxon>Dikarya</taxon>
        <taxon>Basidiomycota</taxon>
        <taxon>Agaricomycotina</taxon>
        <taxon>Agaricomycetes</taxon>
        <taxon>Agaricomycetidae</taxon>
        <taxon>Boletales</taxon>
        <taxon>Suillineae</taxon>
        <taxon>Suillaceae</taxon>
        <taxon>Suillus</taxon>
    </lineage>
</organism>
<dbReference type="InParanoid" id="A0A0D0AAY5"/>
<sequence length="66" mass="8108">MRYQCSAFWTRHQQLYFRSTRGYITYLTSLDRHISMCDFDYRNSVRGMKLHARIAQGSCWWIRHSN</sequence>
<dbReference type="Proteomes" id="UP000054485">
    <property type="component" value="Unassembled WGS sequence"/>
</dbReference>
<reference evidence="1 2" key="1">
    <citation type="submission" date="2014-04" db="EMBL/GenBank/DDBJ databases">
        <authorList>
            <consortium name="DOE Joint Genome Institute"/>
            <person name="Kuo A."/>
            <person name="Ruytinx J."/>
            <person name="Rineau F."/>
            <person name="Colpaert J."/>
            <person name="Kohler A."/>
            <person name="Nagy L.G."/>
            <person name="Floudas D."/>
            <person name="Copeland A."/>
            <person name="Barry K.W."/>
            <person name="Cichocki N."/>
            <person name="Veneault-Fourrey C."/>
            <person name="LaButti K."/>
            <person name="Lindquist E.A."/>
            <person name="Lipzen A."/>
            <person name="Lundell T."/>
            <person name="Morin E."/>
            <person name="Murat C."/>
            <person name="Sun H."/>
            <person name="Tunlid A."/>
            <person name="Henrissat B."/>
            <person name="Grigoriev I.V."/>
            <person name="Hibbett D.S."/>
            <person name="Martin F."/>
            <person name="Nordberg H.P."/>
            <person name="Cantor M.N."/>
            <person name="Hua S.X."/>
        </authorList>
    </citation>
    <scope>NUCLEOTIDE SEQUENCE [LARGE SCALE GENOMIC DNA]</scope>
    <source>
        <strain evidence="1 2">UH-Slu-Lm8-n1</strain>
    </source>
</reference>
<accession>A0A0D0AAY5</accession>
<keyword evidence="2" id="KW-1185">Reference proteome</keyword>
<reference evidence="2" key="2">
    <citation type="submission" date="2015-01" db="EMBL/GenBank/DDBJ databases">
        <title>Evolutionary Origins and Diversification of the Mycorrhizal Mutualists.</title>
        <authorList>
            <consortium name="DOE Joint Genome Institute"/>
            <consortium name="Mycorrhizal Genomics Consortium"/>
            <person name="Kohler A."/>
            <person name="Kuo A."/>
            <person name="Nagy L.G."/>
            <person name="Floudas D."/>
            <person name="Copeland A."/>
            <person name="Barry K.W."/>
            <person name="Cichocki N."/>
            <person name="Veneault-Fourrey C."/>
            <person name="LaButti K."/>
            <person name="Lindquist E.A."/>
            <person name="Lipzen A."/>
            <person name="Lundell T."/>
            <person name="Morin E."/>
            <person name="Murat C."/>
            <person name="Riley R."/>
            <person name="Ohm R."/>
            <person name="Sun H."/>
            <person name="Tunlid A."/>
            <person name="Henrissat B."/>
            <person name="Grigoriev I.V."/>
            <person name="Hibbett D.S."/>
            <person name="Martin F."/>
        </authorList>
    </citation>
    <scope>NUCLEOTIDE SEQUENCE [LARGE SCALE GENOMIC DNA]</scope>
    <source>
        <strain evidence="2">UH-Slu-Lm8-n1</strain>
    </source>
</reference>
<protein>
    <submittedName>
        <fullName evidence="1">Uncharacterized protein</fullName>
    </submittedName>
</protein>
<evidence type="ECO:0000313" key="1">
    <source>
        <dbReference type="EMBL" id="KIK47415.1"/>
    </source>
</evidence>
<proteinExistence type="predicted"/>